<name>A0AAV7EQ45_ARIFI</name>
<dbReference type="SUPFAM" id="SSF56672">
    <property type="entry name" value="DNA/RNA polymerases"/>
    <property type="match status" value="1"/>
</dbReference>
<evidence type="ECO:0000313" key="4">
    <source>
        <dbReference type="Proteomes" id="UP000825729"/>
    </source>
</evidence>
<gene>
    <name evidence="3" type="ORF">H6P81_010511</name>
</gene>
<dbReference type="FunFam" id="3.30.70.270:FF:000020">
    <property type="entry name" value="Transposon Tf2-6 polyprotein-like Protein"/>
    <property type="match status" value="1"/>
</dbReference>
<keyword evidence="4" id="KW-1185">Reference proteome</keyword>
<dbReference type="PROSITE" id="PS50878">
    <property type="entry name" value="RT_POL"/>
    <property type="match status" value="1"/>
</dbReference>
<comment type="caution">
    <text evidence="3">The sequence shown here is derived from an EMBL/GenBank/DDBJ whole genome shotgun (WGS) entry which is preliminary data.</text>
</comment>
<feature type="domain" description="Reverse transcriptase" evidence="2">
    <location>
        <begin position="166"/>
        <end position="345"/>
    </location>
</feature>
<feature type="compositionally biased region" description="Polar residues" evidence="1">
    <location>
        <begin position="95"/>
        <end position="107"/>
    </location>
</feature>
<dbReference type="InterPro" id="IPR050951">
    <property type="entry name" value="Retrovirus_Pol_polyprotein"/>
</dbReference>
<dbReference type="AlphaFoldDB" id="A0AAV7EQ45"/>
<evidence type="ECO:0000256" key="1">
    <source>
        <dbReference type="SAM" id="MobiDB-lite"/>
    </source>
</evidence>
<evidence type="ECO:0000259" key="2">
    <source>
        <dbReference type="PROSITE" id="PS50878"/>
    </source>
</evidence>
<proteinExistence type="predicted"/>
<feature type="region of interest" description="Disordered" evidence="1">
    <location>
        <begin position="89"/>
        <end position="142"/>
    </location>
</feature>
<dbReference type="CDD" id="cd01647">
    <property type="entry name" value="RT_LTR"/>
    <property type="match status" value="1"/>
</dbReference>
<dbReference type="CDD" id="cd00303">
    <property type="entry name" value="retropepsin_like"/>
    <property type="match status" value="1"/>
</dbReference>
<evidence type="ECO:0000313" key="3">
    <source>
        <dbReference type="EMBL" id="KAG9450546.1"/>
    </source>
</evidence>
<dbReference type="Gene3D" id="3.10.10.10">
    <property type="entry name" value="HIV Type 1 Reverse Transcriptase, subunit A, domain 1"/>
    <property type="match status" value="1"/>
</dbReference>
<dbReference type="PANTHER" id="PTHR37984:SF5">
    <property type="entry name" value="PROTEIN NYNRIN-LIKE"/>
    <property type="match status" value="1"/>
</dbReference>
<reference evidence="3 4" key="1">
    <citation type="submission" date="2021-07" db="EMBL/GenBank/DDBJ databases">
        <title>The Aristolochia fimbriata genome: insights into angiosperm evolution, floral development and chemical biosynthesis.</title>
        <authorList>
            <person name="Jiao Y."/>
        </authorList>
    </citation>
    <scope>NUCLEOTIDE SEQUENCE [LARGE SCALE GENOMIC DNA]</scope>
    <source>
        <strain evidence="3">IBCAS-2021</strain>
        <tissue evidence="3">Leaf</tissue>
    </source>
</reference>
<dbReference type="Proteomes" id="UP000825729">
    <property type="component" value="Unassembled WGS sequence"/>
</dbReference>
<protein>
    <recommendedName>
        <fullName evidence="2">Reverse transcriptase domain-containing protein</fullName>
    </recommendedName>
</protein>
<sequence length="447" mass="50944">MKNVGLSAGDLSPSSLLIQGFNQEGQRALGMICLKLHIGHMVAETPFQVIDSRTSYNMLLGRPWLHANGVVPSTLHQCFKYGTLMQAASPKHPTQAASPKQPTQAVSPKQPVHNKQLAHNNQLAHGHKPARTTPAPAQRNLVKQSRRRFWPELVPEIEKEVNKLIAANFIREVKYLSWIANIVPVKKKNGQIRVCVNFRDLKKACPKDDFPLSITELMVDATTGHEDLSFMDGSSSYNQIRMDPKDEELTAFHTPKGIFCYKVMPFGLKNAGATYQRVMQNIFDDFLHKRVECYVDDLVVKTKQRSDHLLDLRAVFERLRRFQLKKNPLKCAFSVTSGKFSGFIVHHRGIEIDQSKIDAIQKMPEPRNISELKSFQGYLAYIRHFISNLAGRCQPFSHLMKKDMLFEWNESCWNVFNNIKAYLTKLLVLVAPIVDQPLLLYIVAQEK</sequence>
<organism evidence="3 4">
    <name type="scientific">Aristolochia fimbriata</name>
    <name type="common">White veined hardy Dutchman's pipe vine</name>
    <dbReference type="NCBI Taxonomy" id="158543"/>
    <lineage>
        <taxon>Eukaryota</taxon>
        <taxon>Viridiplantae</taxon>
        <taxon>Streptophyta</taxon>
        <taxon>Embryophyta</taxon>
        <taxon>Tracheophyta</taxon>
        <taxon>Spermatophyta</taxon>
        <taxon>Magnoliopsida</taxon>
        <taxon>Magnoliidae</taxon>
        <taxon>Piperales</taxon>
        <taxon>Aristolochiaceae</taxon>
        <taxon>Aristolochia</taxon>
    </lineage>
</organism>
<dbReference type="EMBL" id="JAINDJ010000004">
    <property type="protein sequence ID" value="KAG9450546.1"/>
    <property type="molecule type" value="Genomic_DNA"/>
</dbReference>
<dbReference type="Pfam" id="PF00078">
    <property type="entry name" value="RVT_1"/>
    <property type="match status" value="1"/>
</dbReference>
<dbReference type="InterPro" id="IPR000477">
    <property type="entry name" value="RT_dom"/>
</dbReference>
<dbReference type="PANTHER" id="PTHR37984">
    <property type="entry name" value="PROTEIN CBG26694"/>
    <property type="match status" value="1"/>
</dbReference>
<dbReference type="InterPro" id="IPR043502">
    <property type="entry name" value="DNA/RNA_pol_sf"/>
</dbReference>
<dbReference type="InterPro" id="IPR043128">
    <property type="entry name" value="Rev_trsase/Diguanyl_cyclase"/>
</dbReference>
<dbReference type="Gene3D" id="3.30.70.270">
    <property type="match status" value="2"/>
</dbReference>
<accession>A0AAV7EQ45</accession>